<keyword evidence="3" id="KW-1185">Reference proteome</keyword>
<sequence length="138" mass="14901">MSLPAARHLSAIRPHRRLDRCLPGLILLAALAGPLAAQEAATPAAPAASDPALPESYLSFEKDFTSNCVIRNGVQVLIRNTHPSRTVRVWLERTIAGRPTGDRSRSELKPGAEAEPLGCSVTSEQPQAWRIVKTVFAD</sequence>
<proteinExistence type="predicted"/>
<feature type="compositionally biased region" description="Basic and acidic residues" evidence="1">
    <location>
        <begin position="100"/>
        <end position="112"/>
    </location>
</feature>
<dbReference type="Proteomes" id="UP000643207">
    <property type="component" value="Unassembled WGS sequence"/>
</dbReference>
<protein>
    <submittedName>
        <fullName evidence="2">Uncharacterized protein</fullName>
    </submittedName>
</protein>
<evidence type="ECO:0000313" key="3">
    <source>
        <dbReference type="Proteomes" id="UP000643207"/>
    </source>
</evidence>
<comment type="caution">
    <text evidence="2">The sequence shown here is derived from an EMBL/GenBank/DDBJ whole genome shotgun (WGS) entry which is preliminary data.</text>
</comment>
<reference evidence="2 3" key="1">
    <citation type="submission" date="2021-01" db="EMBL/GenBank/DDBJ databases">
        <title>Piscinibacter sp. Jin2 Genome sequencing and assembly.</title>
        <authorList>
            <person name="Kim I."/>
        </authorList>
    </citation>
    <scope>NUCLEOTIDE SEQUENCE [LARGE SCALE GENOMIC DNA]</scope>
    <source>
        <strain evidence="2 3">Jin2</strain>
    </source>
</reference>
<name>A0A9X1BN64_9BURK</name>
<organism evidence="2 3">
    <name type="scientific">Aquariibacter lacus</name>
    <dbReference type="NCBI Taxonomy" id="2801332"/>
    <lineage>
        <taxon>Bacteria</taxon>
        <taxon>Pseudomonadati</taxon>
        <taxon>Pseudomonadota</taxon>
        <taxon>Betaproteobacteria</taxon>
        <taxon>Burkholderiales</taxon>
        <taxon>Sphaerotilaceae</taxon>
        <taxon>Aquariibacter</taxon>
    </lineage>
</organism>
<dbReference type="AlphaFoldDB" id="A0A9X1BN64"/>
<evidence type="ECO:0000313" key="2">
    <source>
        <dbReference type="EMBL" id="MBL0719312.1"/>
    </source>
</evidence>
<feature type="region of interest" description="Disordered" evidence="1">
    <location>
        <begin position="98"/>
        <end position="120"/>
    </location>
</feature>
<evidence type="ECO:0000256" key="1">
    <source>
        <dbReference type="SAM" id="MobiDB-lite"/>
    </source>
</evidence>
<dbReference type="EMBL" id="JAERRA010000001">
    <property type="protein sequence ID" value="MBL0719312.1"/>
    <property type="molecule type" value="Genomic_DNA"/>
</dbReference>
<dbReference type="RefSeq" id="WP_201824572.1">
    <property type="nucleotide sequence ID" value="NZ_JAERRA010000001.1"/>
</dbReference>
<accession>A0A9X1BN64</accession>
<gene>
    <name evidence="2" type="ORF">JI742_05345</name>
</gene>